<dbReference type="EMBL" id="CP025084">
    <property type="protein sequence ID" value="AUH06302.1"/>
    <property type="molecule type" value="Genomic_DNA"/>
</dbReference>
<sequence length="109" mass="12458">MSFLERSASSIAEELGERLKQARLNNDLTQVEVAERAGITRKSVLNAEKGRVQLDVFVAIMAALNLTEQLERFLPRQQISPLQLSRLQGKKRRRASGQRKNNEEDVPEW</sequence>
<reference evidence="4" key="2">
    <citation type="submission" date="2013-09" db="EMBL/GenBank/DDBJ databases">
        <authorList>
            <person name="Wang G."/>
            <person name="Yang Y."/>
            <person name="Su Y."/>
        </authorList>
    </citation>
    <scope>NUCLEOTIDE SEQUENCE</scope>
    <source>
        <strain evidence="4">ATCC 39006</strain>
    </source>
</reference>
<dbReference type="RefSeq" id="WP_021014657.1">
    <property type="nucleotide sequence ID" value="NZ_CP025084.1"/>
</dbReference>
<dbReference type="PROSITE" id="PS50943">
    <property type="entry name" value="HTH_CROC1"/>
    <property type="match status" value="1"/>
</dbReference>
<dbReference type="InterPro" id="IPR001387">
    <property type="entry name" value="Cro/C1-type_HTH"/>
</dbReference>
<dbReference type="InterPro" id="IPR010982">
    <property type="entry name" value="Lambda_DNA-bd_dom_sf"/>
</dbReference>
<dbReference type="SMART" id="SM00530">
    <property type="entry name" value="HTH_XRE"/>
    <property type="match status" value="1"/>
</dbReference>
<dbReference type="Proteomes" id="UP000017700">
    <property type="component" value="Chromosome"/>
</dbReference>
<dbReference type="KEGG" id="sera:Ser39006_020605"/>
<dbReference type="SUPFAM" id="SSF47413">
    <property type="entry name" value="lambda repressor-like DNA-binding domains"/>
    <property type="match status" value="1"/>
</dbReference>
<dbReference type="GO" id="GO:0003677">
    <property type="term" value="F:DNA binding"/>
    <property type="evidence" value="ECO:0007669"/>
    <property type="project" value="InterPro"/>
</dbReference>
<dbReference type="CDD" id="cd00093">
    <property type="entry name" value="HTH_XRE"/>
    <property type="match status" value="1"/>
</dbReference>
<evidence type="ECO:0000313" key="3">
    <source>
        <dbReference type="EMBL" id="AUH01980.1"/>
    </source>
</evidence>
<dbReference type="KEGG" id="serq:CWC46_20610"/>
<proteinExistence type="predicted"/>
<reference evidence="4" key="4">
    <citation type="submission" date="2017-11" db="EMBL/GenBank/DDBJ databases">
        <title>Complete genome sequence of Serratia sp. ATCC 39006.</title>
        <authorList>
            <person name="Hampton H.G."/>
            <person name="Jackson S.A."/>
            <person name="Jauregui R."/>
            <person name="Poulter G.T.M."/>
            <person name="Salmond G.P.C."/>
            <person name="Fineran P.C."/>
        </authorList>
    </citation>
    <scope>NUCLEOTIDE SEQUENCE</scope>
    <source>
        <strain evidence="4">ATCC 39006</strain>
    </source>
</reference>
<organism evidence="4 5">
    <name type="scientific">Serratia sp. (strain ATCC 39006)</name>
    <name type="common">Prodigiosinella confusarubida</name>
    <dbReference type="NCBI Taxonomy" id="104623"/>
    <lineage>
        <taxon>Bacteria</taxon>
        <taxon>Pseudomonadati</taxon>
        <taxon>Pseudomonadota</taxon>
        <taxon>Gammaproteobacteria</taxon>
        <taxon>Enterobacterales</taxon>
        <taxon>Pectobacteriaceae</taxon>
        <taxon>Prodigiosinella</taxon>
    </lineage>
</organism>
<evidence type="ECO:0000313" key="5">
    <source>
        <dbReference type="Proteomes" id="UP000017700"/>
    </source>
</evidence>
<evidence type="ECO:0000313" key="6">
    <source>
        <dbReference type="Proteomes" id="UP000233778"/>
    </source>
</evidence>
<feature type="region of interest" description="Disordered" evidence="1">
    <location>
        <begin position="85"/>
        <end position="109"/>
    </location>
</feature>
<feature type="compositionally biased region" description="Basic residues" evidence="1">
    <location>
        <begin position="88"/>
        <end position="97"/>
    </location>
</feature>
<dbReference type="OrthoDB" id="5593110at2"/>
<gene>
    <name evidence="3" type="ORF">CWC46_20610</name>
    <name evidence="4" type="ORF">Ser39006_020605</name>
</gene>
<dbReference type="EMBL" id="CP025085">
    <property type="protein sequence ID" value="AUH01980.1"/>
    <property type="molecule type" value="Genomic_DNA"/>
</dbReference>
<evidence type="ECO:0000259" key="2">
    <source>
        <dbReference type="PROSITE" id="PS50943"/>
    </source>
</evidence>
<dbReference type="Proteomes" id="UP000233778">
    <property type="component" value="Chromosome"/>
</dbReference>
<dbReference type="AlphaFoldDB" id="A0A2I5TBM3"/>
<reference evidence="4 5" key="1">
    <citation type="journal article" date="2013" name="Genome Announc.">
        <title>Draft genome sequence of Serratia sp. strain ATCC 39006, a model bacterium for analysis of the biosynthesis and regulation of prodigiosin, a carbapenem, and gas vesicles.</title>
        <authorList>
            <person name="Fineran P.C."/>
            <person name="Iglesias Cans M.C."/>
            <person name="Ramsay J.P."/>
            <person name="Wilf N.M."/>
            <person name="Cossyleon D."/>
            <person name="McNeil M.B."/>
            <person name="Williamson N.R."/>
            <person name="Monson R.E."/>
            <person name="Becher S.A."/>
            <person name="Stanton J.A."/>
            <person name="Brugger K."/>
            <person name="Brown S.D."/>
            <person name="Salmond G.P."/>
        </authorList>
    </citation>
    <scope>NUCLEOTIDE SEQUENCE [LARGE SCALE GENOMIC DNA]</scope>
    <source>
        <strain evidence="4">ATCC 39006</strain>
        <strain evidence="5">ATCC 39006 / SC 11482</strain>
    </source>
</reference>
<evidence type="ECO:0000256" key="1">
    <source>
        <dbReference type="SAM" id="MobiDB-lite"/>
    </source>
</evidence>
<protein>
    <submittedName>
        <fullName evidence="4">XRE family transcriptional regulator</fullName>
    </submittedName>
</protein>
<feature type="domain" description="HTH cro/C1-type" evidence="2">
    <location>
        <begin position="19"/>
        <end position="70"/>
    </location>
</feature>
<dbReference type="STRING" id="104623.Ser39006_01387"/>
<reference evidence="3 6" key="3">
    <citation type="submission" date="2017-11" db="EMBL/GenBank/DDBJ databases">
        <title>Complete genome sequence of Serratia sp. ATCC 39006 LacA.</title>
        <authorList>
            <person name="Hampton H.G."/>
            <person name="Jackson S.A."/>
            <person name="Jauregui R."/>
            <person name="Poulter G.T.M."/>
            <person name="Salmond G.P.C."/>
            <person name="Fineran P.C."/>
        </authorList>
    </citation>
    <scope>NUCLEOTIDE SEQUENCE [LARGE SCALE GENOMIC DNA]</scope>
    <source>
        <strain evidence="3 6">ATCC 39006</strain>
    </source>
</reference>
<accession>A0A2I5TBM3</accession>
<name>A0A2I5TBM3_SERS3</name>
<evidence type="ECO:0000313" key="4">
    <source>
        <dbReference type="EMBL" id="AUH06302.1"/>
    </source>
</evidence>
<keyword evidence="5" id="KW-1185">Reference proteome</keyword>
<dbReference type="Gene3D" id="1.10.260.40">
    <property type="entry name" value="lambda repressor-like DNA-binding domains"/>
    <property type="match status" value="1"/>
</dbReference>
<dbReference type="Pfam" id="PF13560">
    <property type="entry name" value="HTH_31"/>
    <property type="match status" value="1"/>
</dbReference>